<reference evidence="17" key="1">
    <citation type="submission" date="2025-08" db="UniProtKB">
        <authorList>
            <consortium name="RefSeq"/>
        </authorList>
    </citation>
    <scope>IDENTIFICATION</scope>
</reference>
<comment type="subcellular location">
    <subcellularLocation>
        <location evidence="1 14">Cell membrane</location>
        <topology evidence="1 14">Multi-pass membrane protein</topology>
    </subcellularLocation>
</comment>
<evidence type="ECO:0000256" key="10">
    <source>
        <dbReference type="ARBA" id="ARBA00023170"/>
    </source>
</evidence>
<gene>
    <name evidence="17" type="primary">LOC115828292</name>
</gene>
<dbReference type="SUPFAM" id="SSF81321">
    <property type="entry name" value="Family A G protein-coupled receptor-like"/>
    <property type="match status" value="1"/>
</dbReference>
<dbReference type="Proteomes" id="UP000504632">
    <property type="component" value="Chromosome 15"/>
</dbReference>
<evidence type="ECO:0000256" key="8">
    <source>
        <dbReference type="ARBA" id="ARBA00023136"/>
    </source>
</evidence>
<keyword evidence="8 14" id="KW-0472">Membrane</keyword>
<dbReference type="RefSeq" id="XP_030648109.1">
    <property type="nucleotide sequence ID" value="XM_030792249.1"/>
</dbReference>
<dbReference type="InterPro" id="IPR000725">
    <property type="entry name" value="Olfact_rcpt"/>
</dbReference>
<dbReference type="PANTHER" id="PTHR24242">
    <property type="entry name" value="G-PROTEIN COUPLED RECEPTOR"/>
    <property type="match status" value="1"/>
</dbReference>
<evidence type="ECO:0000256" key="2">
    <source>
        <dbReference type="ARBA" id="ARBA00022475"/>
    </source>
</evidence>
<feature type="transmembrane region" description="Helical" evidence="14">
    <location>
        <begin position="249"/>
        <end position="268"/>
    </location>
</feature>
<dbReference type="PRINTS" id="PR00245">
    <property type="entry name" value="OLFACTORYR"/>
</dbReference>
<dbReference type="InterPro" id="IPR050939">
    <property type="entry name" value="Olfactory_GPCR1"/>
</dbReference>
<evidence type="ECO:0000256" key="11">
    <source>
        <dbReference type="ARBA" id="ARBA00023180"/>
    </source>
</evidence>
<evidence type="ECO:0000256" key="9">
    <source>
        <dbReference type="ARBA" id="ARBA00023157"/>
    </source>
</evidence>
<feature type="transmembrane region" description="Helical" evidence="14">
    <location>
        <begin position="104"/>
        <end position="122"/>
    </location>
</feature>
<dbReference type="GO" id="GO:0004930">
    <property type="term" value="F:G protein-coupled receptor activity"/>
    <property type="evidence" value="ECO:0007669"/>
    <property type="project" value="UniProtKB-KW"/>
</dbReference>
<dbReference type="FunFam" id="1.20.1070.10:FF:000024">
    <property type="entry name" value="Olfactory receptor"/>
    <property type="match status" value="1"/>
</dbReference>
<evidence type="ECO:0000256" key="12">
    <source>
        <dbReference type="ARBA" id="ARBA00023224"/>
    </source>
</evidence>
<keyword evidence="2 14" id="KW-1003">Cell membrane</keyword>
<dbReference type="GO" id="GO:0004984">
    <property type="term" value="F:olfactory receptor activity"/>
    <property type="evidence" value="ECO:0007669"/>
    <property type="project" value="InterPro"/>
</dbReference>
<keyword evidence="11" id="KW-0325">Glycoprotein</keyword>
<name>A0A6J2WV30_CHACN</name>
<dbReference type="PROSITE" id="PS00237">
    <property type="entry name" value="G_PROTEIN_RECEP_F1_1"/>
    <property type="match status" value="1"/>
</dbReference>
<evidence type="ECO:0000256" key="7">
    <source>
        <dbReference type="ARBA" id="ARBA00023040"/>
    </source>
</evidence>
<sequence>MLKENGTTTITEFIIVGFPGLHSDYYGLVSVTLFLIYVTSVTGNLLLMGLFVFSRSFRKPMYIIMVNLALVDISFCTVTLPKIIARYWFDAGAIPFQVCFFQRYLVHYFGTLTSFIMMIMALDRYVAICHPLRYPSIMTNRIMAVLNVLAWVFAVAPPTITTVQAYELPYCGPNRIIHCYCESISISALACAGSSVHRVVSVSTALLVLLGPLSFIIFSYGCIIVSVLRIASSHGRWKTFSTCSSQLSIISLYYVPRCFVYITSLGGFKMSADFRILLVLFYSIFPPLVNPFIYCFRNQEIRQRLGRWVRRQQAVSQKPIIHSVSQ</sequence>
<evidence type="ECO:0000256" key="1">
    <source>
        <dbReference type="ARBA" id="ARBA00004651"/>
    </source>
</evidence>
<dbReference type="PROSITE" id="PS50262">
    <property type="entry name" value="G_PROTEIN_RECEP_F1_2"/>
    <property type="match status" value="1"/>
</dbReference>
<keyword evidence="7 13" id="KW-0297">G-protein coupled receptor</keyword>
<dbReference type="PRINTS" id="PR00237">
    <property type="entry name" value="GPCRRHODOPSN"/>
</dbReference>
<feature type="transmembrane region" description="Helical" evidence="14">
    <location>
        <begin position="205"/>
        <end position="228"/>
    </location>
</feature>
<evidence type="ECO:0000256" key="13">
    <source>
        <dbReference type="RuleBase" id="RU000688"/>
    </source>
</evidence>
<dbReference type="OrthoDB" id="9975554at2759"/>
<feature type="domain" description="G-protein coupled receptors family 1 profile" evidence="15">
    <location>
        <begin position="43"/>
        <end position="294"/>
    </location>
</feature>
<evidence type="ECO:0000256" key="4">
    <source>
        <dbReference type="ARBA" id="ARBA00022692"/>
    </source>
</evidence>
<evidence type="ECO:0000256" key="14">
    <source>
        <dbReference type="RuleBase" id="RU363047"/>
    </source>
</evidence>
<keyword evidence="12 13" id="KW-0807">Transducer</keyword>
<keyword evidence="3 14" id="KW-0716">Sensory transduction</keyword>
<keyword evidence="4 13" id="KW-0812">Transmembrane</keyword>
<feature type="transmembrane region" description="Helical" evidence="14">
    <location>
        <begin position="62"/>
        <end position="84"/>
    </location>
</feature>
<accession>A0A6J2WV30</accession>
<dbReference type="GeneID" id="115828292"/>
<dbReference type="AlphaFoldDB" id="A0A6J2WV30"/>
<dbReference type="GO" id="GO:0005886">
    <property type="term" value="C:plasma membrane"/>
    <property type="evidence" value="ECO:0007669"/>
    <property type="project" value="UniProtKB-SubCell"/>
</dbReference>
<dbReference type="Pfam" id="PF13853">
    <property type="entry name" value="7tm_4"/>
    <property type="match status" value="1"/>
</dbReference>
<keyword evidence="5 14" id="KW-0552">Olfaction</keyword>
<feature type="transmembrane region" description="Helical" evidence="14">
    <location>
        <begin position="142"/>
        <end position="160"/>
    </location>
</feature>
<keyword evidence="16" id="KW-1185">Reference proteome</keyword>
<organism evidence="16 17">
    <name type="scientific">Chanos chanos</name>
    <name type="common">Milkfish</name>
    <name type="synonym">Mugil chanos</name>
    <dbReference type="NCBI Taxonomy" id="29144"/>
    <lineage>
        <taxon>Eukaryota</taxon>
        <taxon>Metazoa</taxon>
        <taxon>Chordata</taxon>
        <taxon>Craniata</taxon>
        <taxon>Vertebrata</taxon>
        <taxon>Euteleostomi</taxon>
        <taxon>Actinopterygii</taxon>
        <taxon>Neopterygii</taxon>
        <taxon>Teleostei</taxon>
        <taxon>Ostariophysi</taxon>
        <taxon>Gonorynchiformes</taxon>
        <taxon>Chanidae</taxon>
        <taxon>Chanos</taxon>
    </lineage>
</organism>
<feature type="transmembrane region" description="Helical" evidence="14">
    <location>
        <begin position="274"/>
        <end position="296"/>
    </location>
</feature>
<dbReference type="InterPro" id="IPR000276">
    <property type="entry name" value="GPCR_Rhodpsn"/>
</dbReference>
<dbReference type="PANTHER" id="PTHR24242:SF359">
    <property type="entry name" value="ODORANT RECEPTOR-RELATED"/>
    <property type="match status" value="1"/>
</dbReference>
<protein>
    <recommendedName>
        <fullName evidence="14">Olfactory receptor</fullName>
    </recommendedName>
</protein>
<proteinExistence type="inferred from homology"/>
<keyword evidence="10 13" id="KW-0675">Receptor</keyword>
<keyword evidence="9" id="KW-1015">Disulfide bond</keyword>
<evidence type="ECO:0000256" key="6">
    <source>
        <dbReference type="ARBA" id="ARBA00022989"/>
    </source>
</evidence>
<evidence type="ECO:0000313" key="16">
    <source>
        <dbReference type="Proteomes" id="UP000504632"/>
    </source>
</evidence>
<evidence type="ECO:0000256" key="5">
    <source>
        <dbReference type="ARBA" id="ARBA00022725"/>
    </source>
</evidence>
<dbReference type="Gene3D" id="1.20.1070.10">
    <property type="entry name" value="Rhodopsin 7-helix transmembrane proteins"/>
    <property type="match status" value="1"/>
</dbReference>
<keyword evidence="6 14" id="KW-1133">Transmembrane helix</keyword>
<dbReference type="InParanoid" id="A0A6J2WV30"/>
<evidence type="ECO:0000259" key="15">
    <source>
        <dbReference type="PROSITE" id="PS50262"/>
    </source>
</evidence>
<evidence type="ECO:0000256" key="3">
    <source>
        <dbReference type="ARBA" id="ARBA00022606"/>
    </source>
</evidence>
<feature type="transmembrane region" description="Helical" evidence="14">
    <location>
        <begin position="25"/>
        <end position="53"/>
    </location>
</feature>
<dbReference type="InterPro" id="IPR017452">
    <property type="entry name" value="GPCR_Rhodpsn_7TM"/>
</dbReference>
<comment type="similarity">
    <text evidence="13">Belongs to the G-protein coupled receptor 1 family.</text>
</comment>
<evidence type="ECO:0000313" key="17">
    <source>
        <dbReference type="RefSeq" id="XP_030648109.1"/>
    </source>
</evidence>